<feature type="region of interest" description="Disordered" evidence="1">
    <location>
        <begin position="140"/>
        <end position="181"/>
    </location>
</feature>
<dbReference type="Proteomes" id="UP000015354">
    <property type="component" value="Unassembled WGS sequence"/>
</dbReference>
<name>S9TUH6_9TRYP</name>
<dbReference type="PANTHER" id="PTHR14212:SF0">
    <property type="entry name" value="U4_U6 SMALL NUCLEAR RIBONUCLEOPROTEIN PRP3"/>
    <property type="match status" value="1"/>
</dbReference>
<reference evidence="3 4" key="1">
    <citation type="journal article" date="2013" name="PLoS ONE">
        <title>Predicting the Proteins of Angomonas deanei, Strigomonas culicis and Their Respective Endosymbionts Reveals New Aspects of the Trypanosomatidae Family.</title>
        <authorList>
            <person name="Motta M.C."/>
            <person name="Martins A.C."/>
            <person name="de Souza S.S."/>
            <person name="Catta-Preta C.M."/>
            <person name="Silva R."/>
            <person name="Klein C.C."/>
            <person name="de Almeida L.G."/>
            <person name="de Lima Cunha O."/>
            <person name="Ciapina L.P."/>
            <person name="Brocchi M."/>
            <person name="Colabardini A.C."/>
            <person name="de Araujo Lima B."/>
            <person name="Machado C.R."/>
            <person name="de Almeida Soares C.M."/>
            <person name="Probst C.M."/>
            <person name="de Menezes C.B."/>
            <person name="Thompson C.E."/>
            <person name="Bartholomeu D.C."/>
            <person name="Gradia D.F."/>
            <person name="Pavoni D.P."/>
            <person name="Grisard E.C."/>
            <person name="Fantinatti-Garboggini F."/>
            <person name="Marchini F.K."/>
            <person name="Rodrigues-Luiz G.F."/>
            <person name="Wagner G."/>
            <person name="Goldman G.H."/>
            <person name="Fietto J.L."/>
            <person name="Elias M.C."/>
            <person name="Goldman M.H."/>
            <person name="Sagot M.F."/>
            <person name="Pereira M."/>
            <person name="Stoco P.H."/>
            <person name="de Mendonca-Neto R.P."/>
            <person name="Teixeira S.M."/>
            <person name="Maciel T.E."/>
            <person name="de Oliveira Mendes T.A."/>
            <person name="Urmenyi T.P."/>
            <person name="de Souza W."/>
            <person name="Schenkman S."/>
            <person name="de Vasconcelos A.T."/>
        </authorList>
    </citation>
    <scope>NUCLEOTIDE SEQUENCE [LARGE SCALE GENOMIC DNA]</scope>
</reference>
<feature type="domain" description="Small nuclear ribonucleoprotein Prp3 C-terminal" evidence="2">
    <location>
        <begin position="48"/>
        <end position="148"/>
    </location>
</feature>
<evidence type="ECO:0000313" key="3">
    <source>
        <dbReference type="EMBL" id="EPY20209.1"/>
    </source>
</evidence>
<organism evidence="3 4">
    <name type="scientific">Strigomonas culicis</name>
    <dbReference type="NCBI Taxonomy" id="28005"/>
    <lineage>
        <taxon>Eukaryota</taxon>
        <taxon>Discoba</taxon>
        <taxon>Euglenozoa</taxon>
        <taxon>Kinetoplastea</taxon>
        <taxon>Metakinetoplastina</taxon>
        <taxon>Trypanosomatida</taxon>
        <taxon>Trypanosomatidae</taxon>
        <taxon>Strigomonadinae</taxon>
        <taxon>Strigomonas</taxon>
    </lineage>
</organism>
<dbReference type="Pfam" id="PF06544">
    <property type="entry name" value="Prp3_C"/>
    <property type="match status" value="1"/>
</dbReference>
<evidence type="ECO:0000259" key="2">
    <source>
        <dbReference type="Pfam" id="PF06544"/>
    </source>
</evidence>
<dbReference type="InterPro" id="IPR010541">
    <property type="entry name" value="Prp3_C"/>
</dbReference>
<evidence type="ECO:0000313" key="4">
    <source>
        <dbReference type="Proteomes" id="UP000015354"/>
    </source>
</evidence>
<accession>S9TUH6</accession>
<sequence length="227" mass="25893">MVFDQYAQRFLDHQKRNYEQHMAALPRQHAKRLRDKLRDAREAPVLAAYRIFPVFSPAQLLRLRDFANDHLLRGCVLYVRRCDAVVLLSGGRHAVRDLHRWITAKMRWEHPDTRATLLCHVPLPDALCFSFHRRAARARQDGADGGAKASKTEAERQHAESFQRAGRHKAPAGEEGEEDSQPVFMAMEDTVRDGFAFLAELPVSDRALWPDLTSVWRAAFLATGTSP</sequence>
<comment type="caution">
    <text evidence="3">The sequence shown here is derived from an EMBL/GenBank/DDBJ whole genome shotgun (WGS) entry which is preliminary data.</text>
</comment>
<dbReference type="InterPro" id="IPR027104">
    <property type="entry name" value="Prp3"/>
</dbReference>
<dbReference type="EMBL" id="ATMH01009109">
    <property type="protein sequence ID" value="EPY20209.1"/>
    <property type="molecule type" value="Genomic_DNA"/>
</dbReference>
<dbReference type="PANTHER" id="PTHR14212">
    <property type="entry name" value="U4/U6-ASSOCIATED RNA SPLICING FACTOR-RELATED"/>
    <property type="match status" value="1"/>
</dbReference>
<evidence type="ECO:0000256" key="1">
    <source>
        <dbReference type="SAM" id="MobiDB-lite"/>
    </source>
</evidence>
<protein>
    <recommendedName>
        <fullName evidence="2">Small nuclear ribonucleoprotein Prp3 C-terminal domain-containing protein</fullName>
    </recommendedName>
</protein>
<keyword evidence="4" id="KW-1185">Reference proteome</keyword>
<gene>
    <name evidence="3" type="ORF">STCU_09109</name>
</gene>
<dbReference type="GO" id="GO:0000398">
    <property type="term" value="P:mRNA splicing, via spliceosome"/>
    <property type="evidence" value="ECO:0007669"/>
    <property type="project" value="InterPro"/>
</dbReference>
<feature type="compositionally biased region" description="Basic and acidic residues" evidence="1">
    <location>
        <begin position="150"/>
        <end position="161"/>
    </location>
</feature>
<dbReference type="OrthoDB" id="277683at2759"/>
<dbReference type="GO" id="GO:0046540">
    <property type="term" value="C:U4/U6 x U5 tri-snRNP complex"/>
    <property type="evidence" value="ECO:0007669"/>
    <property type="project" value="InterPro"/>
</dbReference>
<dbReference type="AlphaFoldDB" id="S9TUH6"/>
<proteinExistence type="predicted"/>